<feature type="transmembrane region" description="Helical" evidence="1">
    <location>
        <begin position="15"/>
        <end position="36"/>
    </location>
</feature>
<gene>
    <name evidence="2" type="ORF">EIO64_06465</name>
</gene>
<dbReference type="EMBL" id="CP034413">
    <property type="protein sequence ID" value="QCI58914.1"/>
    <property type="molecule type" value="Genomic_DNA"/>
</dbReference>
<keyword evidence="1" id="KW-0812">Transmembrane</keyword>
<dbReference type="RefSeq" id="WP_136891016.1">
    <property type="nucleotide sequence ID" value="NZ_CP034413.3"/>
</dbReference>
<dbReference type="Proteomes" id="UP000298642">
    <property type="component" value="Chromosome"/>
</dbReference>
<feature type="transmembrane region" description="Helical" evidence="1">
    <location>
        <begin position="65"/>
        <end position="83"/>
    </location>
</feature>
<dbReference type="AlphaFoldDB" id="A0A4D7AH26"/>
<proteinExistence type="predicted"/>
<protein>
    <submittedName>
        <fullName evidence="2">Uncharacterized protein</fullName>
    </submittedName>
</protein>
<keyword evidence="1" id="KW-0472">Membrane</keyword>
<dbReference type="KEGG" id="obj:EIO64_06465"/>
<organism evidence="2 3">
    <name type="scientific">Dysosmobacter welbionis</name>
    <dbReference type="NCBI Taxonomy" id="2093857"/>
    <lineage>
        <taxon>Bacteria</taxon>
        <taxon>Bacillati</taxon>
        <taxon>Bacillota</taxon>
        <taxon>Clostridia</taxon>
        <taxon>Eubacteriales</taxon>
        <taxon>Oscillospiraceae</taxon>
        <taxon>Dysosmobacter</taxon>
    </lineage>
</organism>
<keyword evidence="1" id="KW-1133">Transmembrane helix</keyword>
<sequence>MDGKNLPYSEGVTRYLMMLWMGLGFYIPILSLVMILRSAWRCWKEEPQPWDDGVAYTAKPFRLRYAASLILTVLLVLIVGEAVNSWSQLPPNRGDLTVAEFAENYNRQAEYLDFGGRAYLDEDGQWQEKPEDGSQIISLEDLMDVNPWDDAKAFHYTVEDGHVTAVTMSGTFQNTTAMWVETPDSYVPQIVTALVWGRREAPFWSLSRQAQLREQEEADWERGFTLHQPGVIITAEVEQTGFCYFQGMGWQPVEEGNRLSFTYTVALDNG</sequence>
<accession>A0A4D7AH26</accession>
<reference evidence="3" key="1">
    <citation type="submission" date="2018-12" db="EMBL/GenBank/DDBJ databases">
        <title>Dusodibacter welbiota gen. nov., sp. nov., isolated from human faeces and emended description of the Oscillibacter genus.</title>
        <authorList>
            <person name="Le Roy T."/>
            <person name="Van der Smissen P."/>
            <person name="Delzenne N."/>
            <person name="Muccioli G."/>
            <person name="Collet J.F."/>
            <person name="Cani P.D."/>
        </authorList>
    </citation>
    <scope>NUCLEOTIDE SEQUENCE [LARGE SCALE GENOMIC DNA]</scope>
    <source>
        <strain evidence="3">J115</strain>
    </source>
</reference>
<name>A0A4D7AH26_9FIRM</name>
<evidence type="ECO:0000313" key="3">
    <source>
        <dbReference type="Proteomes" id="UP000298642"/>
    </source>
</evidence>
<keyword evidence="3" id="KW-1185">Reference proteome</keyword>
<evidence type="ECO:0000313" key="2">
    <source>
        <dbReference type="EMBL" id="QCI58914.1"/>
    </source>
</evidence>
<evidence type="ECO:0000256" key="1">
    <source>
        <dbReference type="SAM" id="Phobius"/>
    </source>
</evidence>